<dbReference type="AlphaFoldDB" id="A6IKJ4"/>
<dbReference type="Proteomes" id="UP000234681">
    <property type="component" value="Chromosome 14"/>
</dbReference>
<evidence type="ECO:0000313" key="1">
    <source>
        <dbReference type="EMBL" id="EDM00258.1"/>
    </source>
</evidence>
<protein>
    <submittedName>
        <fullName evidence="1">RCG35834</fullName>
    </submittedName>
</protein>
<accession>A6IKJ4</accession>
<organism evidence="1 2">
    <name type="scientific">Rattus norvegicus</name>
    <name type="common">Rat</name>
    <dbReference type="NCBI Taxonomy" id="10116"/>
    <lineage>
        <taxon>Eukaryota</taxon>
        <taxon>Metazoa</taxon>
        <taxon>Chordata</taxon>
        <taxon>Craniata</taxon>
        <taxon>Vertebrata</taxon>
        <taxon>Euteleostomi</taxon>
        <taxon>Mammalia</taxon>
        <taxon>Eutheria</taxon>
        <taxon>Euarchontoglires</taxon>
        <taxon>Glires</taxon>
        <taxon>Rodentia</taxon>
        <taxon>Myomorpha</taxon>
        <taxon>Muroidea</taxon>
        <taxon>Muridae</taxon>
        <taxon>Murinae</taxon>
        <taxon>Rattus</taxon>
    </lineage>
</organism>
<reference evidence="2" key="1">
    <citation type="submission" date="2005-09" db="EMBL/GenBank/DDBJ databases">
        <authorList>
            <person name="Mural R.J."/>
            <person name="Li P.W."/>
            <person name="Adams M.D."/>
            <person name="Amanatides P.G."/>
            <person name="Baden-Tillson H."/>
            <person name="Barnstead M."/>
            <person name="Chin S.H."/>
            <person name="Dew I."/>
            <person name="Evans C.A."/>
            <person name="Ferriera S."/>
            <person name="Flanigan M."/>
            <person name="Fosler C."/>
            <person name="Glodek A."/>
            <person name="Gu Z."/>
            <person name="Holt R.A."/>
            <person name="Jennings D."/>
            <person name="Kraft C.L."/>
            <person name="Lu F."/>
            <person name="Nguyen T."/>
            <person name="Nusskern D.R."/>
            <person name="Pfannkoch C.M."/>
            <person name="Sitter C."/>
            <person name="Sutton G.G."/>
            <person name="Venter J.C."/>
            <person name="Wang Z."/>
            <person name="Woodage T."/>
            <person name="Zheng X.H."/>
            <person name="Zhong F."/>
        </authorList>
    </citation>
    <scope>NUCLEOTIDE SEQUENCE [LARGE SCALE GENOMIC DNA]</scope>
    <source>
        <strain>BN</strain>
        <strain evidence="2">Sprague-Dawley</strain>
    </source>
</reference>
<gene>
    <name evidence="1" type="ORF">rCG_35834</name>
</gene>
<name>A6IKJ4_RAT</name>
<evidence type="ECO:0000313" key="2">
    <source>
        <dbReference type="Proteomes" id="UP000234681"/>
    </source>
</evidence>
<dbReference type="EMBL" id="CH473963">
    <property type="protein sequence ID" value="EDM00258.1"/>
    <property type="molecule type" value="Genomic_DNA"/>
</dbReference>
<proteinExistence type="predicted"/>
<sequence length="59" mass="6835">MFSSTGSMICSYTVILDVQKKKYLKKTQQEGGHLQAKGRFRRNHLSLGFRFLASRTVRK</sequence>